<keyword evidence="6 10" id="KW-0547">Nucleotide-binding</keyword>
<dbReference type="InterPro" id="IPR008271">
    <property type="entry name" value="Ser/Thr_kinase_AS"/>
</dbReference>
<dbReference type="GO" id="GO:0006952">
    <property type="term" value="P:defense response"/>
    <property type="evidence" value="ECO:0007669"/>
    <property type="project" value="UniProtKB-KW"/>
</dbReference>
<dbReference type="EC" id="2.7.11.1" evidence="2"/>
<keyword evidence="15" id="KW-1185">Reference proteome</keyword>
<evidence type="ECO:0000313" key="15">
    <source>
        <dbReference type="Proteomes" id="UP001159364"/>
    </source>
</evidence>
<comment type="similarity">
    <text evidence="11">Belongs to the protein kinase superfamily.</text>
</comment>
<keyword evidence="8" id="KW-0611">Plant defense</keyword>
<proteinExistence type="inferred from homology"/>
<evidence type="ECO:0000256" key="9">
    <source>
        <dbReference type="ARBA" id="ARBA00022840"/>
    </source>
</evidence>
<dbReference type="FunFam" id="3.30.200.20:FF:000228">
    <property type="entry name" value="Serine/threonine-protein kinase BIK1"/>
    <property type="match status" value="1"/>
</dbReference>
<evidence type="ECO:0000256" key="12">
    <source>
        <dbReference type="SAM" id="MobiDB-lite"/>
    </source>
</evidence>
<dbReference type="EMBL" id="JAIWQS010000001">
    <property type="protein sequence ID" value="KAJ8775184.1"/>
    <property type="molecule type" value="Genomic_DNA"/>
</dbReference>
<gene>
    <name evidence="14" type="ORF">K2173_020188</name>
</gene>
<dbReference type="PROSITE" id="PS00108">
    <property type="entry name" value="PROTEIN_KINASE_ST"/>
    <property type="match status" value="1"/>
</dbReference>
<dbReference type="GO" id="GO:0004674">
    <property type="term" value="F:protein serine/threonine kinase activity"/>
    <property type="evidence" value="ECO:0007669"/>
    <property type="project" value="UniProtKB-KW"/>
</dbReference>
<name>A0AAV8UAR6_9ROSI</name>
<feature type="region of interest" description="Disordered" evidence="12">
    <location>
        <begin position="49"/>
        <end position="102"/>
    </location>
</feature>
<evidence type="ECO:0000256" key="4">
    <source>
        <dbReference type="ARBA" id="ARBA00022527"/>
    </source>
</evidence>
<dbReference type="PANTHER" id="PTHR45621">
    <property type="entry name" value="OS01G0588500 PROTEIN-RELATED"/>
    <property type="match status" value="1"/>
</dbReference>
<evidence type="ECO:0000256" key="6">
    <source>
        <dbReference type="ARBA" id="ARBA00022741"/>
    </source>
</evidence>
<evidence type="ECO:0000256" key="2">
    <source>
        <dbReference type="ARBA" id="ARBA00012513"/>
    </source>
</evidence>
<evidence type="ECO:0000256" key="5">
    <source>
        <dbReference type="ARBA" id="ARBA00022679"/>
    </source>
</evidence>
<evidence type="ECO:0000256" key="10">
    <source>
        <dbReference type="PROSITE-ProRule" id="PRU10141"/>
    </source>
</evidence>
<reference evidence="14 15" key="1">
    <citation type="submission" date="2021-09" db="EMBL/GenBank/DDBJ databases">
        <title>Genomic insights and catalytic innovation underlie evolution of tropane alkaloids biosynthesis.</title>
        <authorList>
            <person name="Wang Y.-J."/>
            <person name="Tian T."/>
            <person name="Huang J.-P."/>
            <person name="Huang S.-X."/>
        </authorList>
    </citation>
    <scope>NUCLEOTIDE SEQUENCE [LARGE SCALE GENOMIC DNA]</scope>
    <source>
        <strain evidence="14">KIB-2018</strain>
        <tissue evidence="14">Leaf</tissue>
    </source>
</reference>
<dbReference type="InterPro" id="IPR050823">
    <property type="entry name" value="Plant_Ser_Thr_Prot_Kinase"/>
</dbReference>
<keyword evidence="9 10" id="KW-0067">ATP-binding</keyword>
<dbReference type="CDD" id="cd14066">
    <property type="entry name" value="STKc_IRAK"/>
    <property type="match status" value="1"/>
</dbReference>
<evidence type="ECO:0000313" key="14">
    <source>
        <dbReference type="EMBL" id="KAJ8775184.1"/>
    </source>
</evidence>
<dbReference type="Proteomes" id="UP001159364">
    <property type="component" value="Linkage Group LG01"/>
</dbReference>
<keyword evidence="7" id="KW-0418">Kinase</keyword>
<dbReference type="FunFam" id="1.10.510.10:FF:000258">
    <property type="entry name" value="Probable serine/threonine-protein kinase PBL8"/>
    <property type="match status" value="1"/>
</dbReference>
<keyword evidence="4 11" id="KW-0723">Serine/threonine-protein kinase</keyword>
<organism evidence="14 15">
    <name type="scientific">Erythroxylum novogranatense</name>
    <dbReference type="NCBI Taxonomy" id="1862640"/>
    <lineage>
        <taxon>Eukaryota</taxon>
        <taxon>Viridiplantae</taxon>
        <taxon>Streptophyta</taxon>
        <taxon>Embryophyta</taxon>
        <taxon>Tracheophyta</taxon>
        <taxon>Spermatophyta</taxon>
        <taxon>Magnoliopsida</taxon>
        <taxon>eudicotyledons</taxon>
        <taxon>Gunneridae</taxon>
        <taxon>Pentapetalae</taxon>
        <taxon>rosids</taxon>
        <taxon>fabids</taxon>
        <taxon>Malpighiales</taxon>
        <taxon>Erythroxylaceae</taxon>
        <taxon>Erythroxylum</taxon>
    </lineage>
</organism>
<dbReference type="GO" id="GO:0005524">
    <property type="term" value="F:ATP binding"/>
    <property type="evidence" value="ECO:0007669"/>
    <property type="project" value="UniProtKB-UniRule"/>
</dbReference>
<evidence type="ECO:0000256" key="3">
    <source>
        <dbReference type="ARBA" id="ARBA00022475"/>
    </source>
</evidence>
<dbReference type="InterPro" id="IPR001245">
    <property type="entry name" value="Ser-Thr/Tyr_kinase_cat_dom"/>
</dbReference>
<keyword evidence="5" id="KW-0808">Transferase</keyword>
<dbReference type="AlphaFoldDB" id="A0AAV8UAR6"/>
<dbReference type="InterPro" id="IPR011009">
    <property type="entry name" value="Kinase-like_dom_sf"/>
</dbReference>
<evidence type="ECO:0000256" key="7">
    <source>
        <dbReference type="ARBA" id="ARBA00022777"/>
    </source>
</evidence>
<comment type="subcellular location">
    <subcellularLocation>
        <location evidence="1">Cell membrane</location>
    </subcellularLocation>
</comment>
<evidence type="ECO:0000256" key="8">
    <source>
        <dbReference type="ARBA" id="ARBA00022821"/>
    </source>
</evidence>
<dbReference type="InterPro" id="IPR017441">
    <property type="entry name" value="Protein_kinase_ATP_BS"/>
</dbReference>
<dbReference type="Gene3D" id="1.10.510.10">
    <property type="entry name" value="Transferase(Phosphotransferase) domain 1"/>
    <property type="match status" value="1"/>
</dbReference>
<dbReference type="Pfam" id="PF07714">
    <property type="entry name" value="PK_Tyr_Ser-Thr"/>
    <property type="match status" value="1"/>
</dbReference>
<keyword evidence="3" id="KW-1003">Cell membrane</keyword>
<feature type="domain" description="Protein kinase" evidence="13">
    <location>
        <begin position="124"/>
        <end position="410"/>
    </location>
</feature>
<accession>A0AAV8UAR6</accession>
<dbReference type="SUPFAM" id="SSF56112">
    <property type="entry name" value="Protein kinase-like (PK-like)"/>
    <property type="match status" value="1"/>
</dbReference>
<dbReference type="InterPro" id="IPR000719">
    <property type="entry name" value="Prot_kinase_dom"/>
</dbReference>
<dbReference type="PROSITE" id="PS00107">
    <property type="entry name" value="PROTEIN_KINASE_ATP"/>
    <property type="match status" value="1"/>
</dbReference>
<dbReference type="GO" id="GO:0005886">
    <property type="term" value="C:plasma membrane"/>
    <property type="evidence" value="ECO:0007669"/>
    <property type="project" value="UniProtKB-SubCell"/>
</dbReference>
<feature type="binding site" evidence="10">
    <location>
        <position position="162"/>
    </location>
    <ligand>
        <name>ATP</name>
        <dbReference type="ChEBI" id="CHEBI:30616"/>
    </ligand>
</feature>
<evidence type="ECO:0000259" key="13">
    <source>
        <dbReference type="PROSITE" id="PS50011"/>
    </source>
</evidence>
<evidence type="ECO:0000256" key="1">
    <source>
        <dbReference type="ARBA" id="ARBA00004236"/>
    </source>
</evidence>
<dbReference type="Gene3D" id="3.30.200.20">
    <property type="entry name" value="Phosphorylase Kinase, domain 1"/>
    <property type="match status" value="1"/>
</dbReference>
<comment type="caution">
    <text evidence="14">The sequence shown here is derived from an EMBL/GenBank/DDBJ whole genome shotgun (WGS) entry which is preliminary data.</text>
</comment>
<feature type="compositionally biased region" description="Polar residues" evidence="12">
    <location>
        <begin position="49"/>
        <end position="96"/>
    </location>
</feature>
<feature type="region of interest" description="Disordered" evidence="12">
    <location>
        <begin position="1"/>
        <end position="30"/>
    </location>
</feature>
<sequence>MGLGPGPDSVNVAGSKQHKTKAKKKKDDSAEVTGCWIKFRLMTSCISSTAKDNGSTSDTSTQYADSKSTNDTSTDQPVVPVGSSSATSIAESTPSTPKAGDELRISSQLRKFSFNALKSATRNFRPESLLGEGGFGCVFKGWINENGTTPVKPGTGLPVAVKTLNHDGLQGHKEWLAEINYLGELLHPNLVKLIGYCIEDDQRLLVYEFMPRGSLENHLFRRSLPLPWPIRMKIAYGAAKGLAFLHEEAEQPVIYRDFKTSNILLDSDYNAKLSDFGLAKDGPVGDKTHVSTRVMGTYGYAAPEYVMTGHLTSKSDVYSFGVVLLEMLTGRRSMDKNRPIGEHNLVEWARPYLVERRRLYRLIDPQLEGRFSIKGAQKAIHLAAHCLNRDPKARPLMSEVVEVLKPLPHYKDMACSSAYFQAMQAERTGSNPFARPGTRPGFSRNVQNRSLFVPPNGAAHFHRSPTACAGQPGH</sequence>
<keyword evidence="3" id="KW-0472">Membrane</keyword>
<dbReference type="PROSITE" id="PS50011">
    <property type="entry name" value="PROTEIN_KINASE_DOM"/>
    <property type="match status" value="1"/>
</dbReference>
<evidence type="ECO:0000256" key="11">
    <source>
        <dbReference type="RuleBase" id="RU000304"/>
    </source>
</evidence>
<protein>
    <recommendedName>
        <fullName evidence="2">non-specific serine/threonine protein kinase</fullName>
        <ecNumber evidence="2">2.7.11.1</ecNumber>
    </recommendedName>
</protein>